<evidence type="ECO:0000256" key="2">
    <source>
        <dbReference type="SAM" id="Phobius"/>
    </source>
</evidence>
<comment type="caution">
    <text evidence="3">The sequence shown here is derived from an EMBL/GenBank/DDBJ whole genome shotgun (WGS) entry which is preliminary data.</text>
</comment>
<reference evidence="3" key="1">
    <citation type="journal article" date="2020" name="mSystems">
        <title>Genome- and Community-Level Interaction Insights into Carbon Utilization and Element Cycling Functions of Hydrothermarchaeota in Hydrothermal Sediment.</title>
        <authorList>
            <person name="Zhou Z."/>
            <person name="Liu Y."/>
            <person name="Xu W."/>
            <person name="Pan J."/>
            <person name="Luo Z.H."/>
            <person name="Li M."/>
        </authorList>
    </citation>
    <scope>NUCLEOTIDE SEQUENCE [LARGE SCALE GENOMIC DNA]</scope>
    <source>
        <strain evidence="3">SpSt-556</strain>
    </source>
</reference>
<accession>A0A7C4KXS5</accession>
<organism evidence="3">
    <name type="scientific">Bellilinea caldifistulae</name>
    <dbReference type="NCBI Taxonomy" id="360411"/>
    <lineage>
        <taxon>Bacteria</taxon>
        <taxon>Bacillati</taxon>
        <taxon>Chloroflexota</taxon>
        <taxon>Anaerolineae</taxon>
        <taxon>Anaerolineales</taxon>
        <taxon>Anaerolineaceae</taxon>
        <taxon>Bellilinea</taxon>
    </lineage>
</organism>
<keyword evidence="2" id="KW-0812">Transmembrane</keyword>
<gene>
    <name evidence="3" type="ORF">ENT17_01730</name>
</gene>
<feature type="compositionally biased region" description="Polar residues" evidence="1">
    <location>
        <begin position="144"/>
        <end position="155"/>
    </location>
</feature>
<name>A0A7C4KXS5_9CHLR</name>
<keyword evidence="2" id="KW-1133">Transmembrane helix</keyword>
<dbReference type="AlphaFoldDB" id="A0A7C4KXS5"/>
<proteinExistence type="predicted"/>
<evidence type="ECO:0000313" key="3">
    <source>
        <dbReference type="EMBL" id="HGS86319.1"/>
    </source>
</evidence>
<feature type="region of interest" description="Disordered" evidence="1">
    <location>
        <begin position="134"/>
        <end position="155"/>
    </location>
</feature>
<dbReference type="InterPro" id="IPR009693">
    <property type="entry name" value="Glucitol_operon_activator"/>
</dbReference>
<evidence type="ECO:0000256" key="1">
    <source>
        <dbReference type="SAM" id="MobiDB-lite"/>
    </source>
</evidence>
<protein>
    <submittedName>
        <fullName evidence="3">Transcriptional regulator</fullName>
    </submittedName>
</protein>
<dbReference type="Pfam" id="PF06923">
    <property type="entry name" value="GutM"/>
    <property type="match status" value="1"/>
</dbReference>
<feature type="transmembrane region" description="Helical" evidence="2">
    <location>
        <begin position="6"/>
        <end position="28"/>
    </location>
</feature>
<sequence length="155" mass="17493">MQPIDITATMIILGLAGAWLLQLFLSYFQLRRFYGRVSQLRKTGNLVSIGVAGTAWKRRQYAILVVDPQTDVIRQSEQLSGWTVLASLKPLHGLEGMTLQDLLDEEKPLPKHINRKLALALRDAAKHIVEFKSRKKEEDGEQLIESSNPIETLST</sequence>
<keyword evidence="2" id="KW-0472">Membrane</keyword>
<dbReference type="EMBL" id="DSXR01000022">
    <property type="protein sequence ID" value="HGS86319.1"/>
    <property type="molecule type" value="Genomic_DNA"/>
</dbReference>